<dbReference type="RefSeq" id="WP_204802811.1">
    <property type="nucleotide sequence ID" value="NZ_JACSNX010000003.1"/>
</dbReference>
<evidence type="ECO:0000313" key="1">
    <source>
        <dbReference type="EMBL" id="MBM6850626.1"/>
    </source>
</evidence>
<dbReference type="EMBL" id="JACSNX010000003">
    <property type="protein sequence ID" value="MBM6850626.1"/>
    <property type="molecule type" value="Genomic_DNA"/>
</dbReference>
<name>A0ABS2FU75_9FIRM</name>
<proteinExistence type="predicted"/>
<keyword evidence="2" id="KW-1185">Reference proteome</keyword>
<gene>
    <name evidence="1" type="ORF">H9X91_04130</name>
</gene>
<organism evidence="1 2">
    <name type="scientific">Oscillibacter valericigenes</name>
    <dbReference type="NCBI Taxonomy" id="351091"/>
    <lineage>
        <taxon>Bacteria</taxon>
        <taxon>Bacillati</taxon>
        <taxon>Bacillota</taxon>
        <taxon>Clostridia</taxon>
        <taxon>Eubacteriales</taxon>
        <taxon>Oscillospiraceae</taxon>
        <taxon>Oscillibacter</taxon>
    </lineage>
</organism>
<evidence type="ECO:0000313" key="2">
    <source>
        <dbReference type="Proteomes" id="UP000719500"/>
    </source>
</evidence>
<accession>A0ABS2FU75</accession>
<comment type="caution">
    <text evidence="1">The sequence shown here is derived from an EMBL/GenBank/DDBJ whole genome shotgun (WGS) entry which is preliminary data.</text>
</comment>
<dbReference type="Proteomes" id="UP000719500">
    <property type="component" value="Unassembled WGS sequence"/>
</dbReference>
<reference evidence="1 2" key="1">
    <citation type="journal article" date="2021" name="Sci. Rep.">
        <title>The distribution of antibiotic resistance genes in chicken gut microbiota commensals.</title>
        <authorList>
            <person name="Juricova H."/>
            <person name="Matiasovicova J."/>
            <person name="Kubasova T."/>
            <person name="Cejkova D."/>
            <person name="Rychlik I."/>
        </authorList>
    </citation>
    <scope>NUCLEOTIDE SEQUENCE [LARGE SCALE GENOMIC DNA]</scope>
    <source>
        <strain evidence="1 2">An411</strain>
    </source>
</reference>
<protein>
    <submittedName>
        <fullName evidence="1">Uncharacterized protein</fullName>
    </submittedName>
</protein>
<sequence length="57" mass="6883">MASQEKRQNLYEIELPQSIIDSFARFLIPEIQKLYASEEGRKELEAWKKKYFDKSEE</sequence>